<dbReference type="PANTHER" id="PTHR25466">
    <property type="entry name" value="T-LYMPHOCYTE ACTIVATION ANTIGEN"/>
    <property type="match status" value="1"/>
</dbReference>
<comment type="subcellular location">
    <subcellularLocation>
        <location evidence="1">Cell membrane</location>
        <topology evidence="1">Single-pass type I membrane protein</topology>
    </subcellularLocation>
</comment>
<dbReference type="GO" id="GO:0006955">
    <property type="term" value="P:immune response"/>
    <property type="evidence" value="ECO:0007669"/>
    <property type="project" value="TreeGrafter"/>
</dbReference>
<dbReference type="Gene3D" id="2.60.40.10">
    <property type="entry name" value="Immunoglobulins"/>
    <property type="match status" value="2"/>
</dbReference>
<gene>
    <name evidence="15" type="ORF">ANANG_G00297080</name>
</gene>
<dbReference type="InterPro" id="IPR051713">
    <property type="entry name" value="T-cell_Activation_Regulation"/>
</dbReference>
<accession>A0A9D3LMF7</accession>
<evidence type="ECO:0000256" key="1">
    <source>
        <dbReference type="ARBA" id="ARBA00004251"/>
    </source>
</evidence>
<evidence type="ECO:0000256" key="6">
    <source>
        <dbReference type="ARBA" id="ARBA00023136"/>
    </source>
</evidence>
<keyword evidence="10" id="KW-0393">Immunoglobulin domain</keyword>
<evidence type="ECO:0000256" key="3">
    <source>
        <dbReference type="ARBA" id="ARBA00022692"/>
    </source>
</evidence>
<dbReference type="GO" id="GO:0042130">
    <property type="term" value="P:negative regulation of T cell proliferation"/>
    <property type="evidence" value="ECO:0007669"/>
    <property type="project" value="TreeGrafter"/>
</dbReference>
<evidence type="ECO:0000256" key="4">
    <source>
        <dbReference type="ARBA" id="ARBA00022729"/>
    </source>
</evidence>
<reference evidence="15" key="1">
    <citation type="submission" date="2021-01" db="EMBL/GenBank/DDBJ databases">
        <title>A chromosome-scale assembly of European eel, Anguilla anguilla.</title>
        <authorList>
            <person name="Henkel C."/>
            <person name="Jong-Raadsen S.A."/>
            <person name="Dufour S."/>
            <person name="Weltzien F.-A."/>
            <person name="Palstra A.P."/>
            <person name="Pelster B."/>
            <person name="Spaink H.P."/>
            <person name="Van Den Thillart G.E."/>
            <person name="Jansen H."/>
            <person name="Zahm M."/>
            <person name="Klopp C."/>
            <person name="Cedric C."/>
            <person name="Louis A."/>
            <person name="Berthelot C."/>
            <person name="Parey E."/>
            <person name="Roest Crollius H."/>
            <person name="Montfort J."/>
            <person name="Robinson-Rechavi M."/>
            <person name="Bucao C."/>
            <person name="Bouchez O."/>
            <person name="Gislard M."/>
            <person name="Lluch J."/>
            <person name="Milhes M."/>
            <person name="Lampietro C."/>
            <person name="Lopez Roques C."/>
            <person name="Donnadieu C."/>
            <person name="Braasch I."/>
            <person name="Desvignes T."/>
            <person name="Postlethwait J."/>
            <person name="Bobe J."/>
            <person name="Guiguen Y."/>
            <person name="Dirks R."/>
        </authorList>
    </citation>
    <scope>NUCLEOTIDE SEQUENCE</scope>
    <source>
        <strain evidence="15">Tag_6206</strain>
        <tissue evidence="15">Liver</tissue>
    </source>
</reference>
<dbReference type="InterPro" id="IPR003599">
    <property type="entry name" value="Ig_sub"/>
</dbReference>
<evidence type="ECO:0000256" key="8">
    <source>
        <dbReference type="ARBA" id="ARBA00023170"/>
    </source>
</evidence>
<keyword evidence="5 12" id="KW-1133">Transmembrane helix</keyword>
<evidence type="ECO:0000313" key="16">
    <source>
        <dbReference type="Proteomes" id="UP001044222"/>
    </source>
</evidence>
<keyword evidence="16" id="KW-1185">Reference proteome</keyword>
<evidence type="ECO:0000256" key="2">
    <source>
        <dbReference type="ARBA" id="ARBA00022475"/>
    </source>
</evidence>
<keyword evidence="7" id="KW-1015">Disulfide bond</keyword>
<keyword evidence="8" id="KW-0675">Receptor</keyword>
<dbReference type="AlphaFoldDB" id="A0A9D3LMF7"/>
<evidence type="ECO:0000313" key="15">
    <source>
        <dbReference type="EMBL" id="KAG5832986.1"/>
    </source>
</evidence>
<feature type="domain" description="Ig-like" evidence="14">
    <location>
        <begin position="4"/>
        <end position="128"/>
    </location>
</feature>
<keyword evidence="6 12" id="KW-0472">Membrane</keyword>
<keyword evidence="3 12" id="KW-0812">Transmembrane</keyword>
<dbReference type="InterPro" id="IPR036179">
    <property type="entry name" value="Ig-like_dom_sf"/>
</dbReference>
<comment type="caution">
    <text evidence="15">The sequence shown here is derived from an EMBL/GenBank/DDBJ whole genome shotgun (WGS) entry which is preliminary data.</text>
</comment>
<dbReference type="InterPro" id="IPR013783">
    <property type="entry name" value="Ig-like_fold"/>
</dbReference>
<dbReference type="EMBL" id="JAFIRN010000017">
    <property type="protein sequence ID" value="KAG5832986.1"/>
    <property type="molecule type" value="Genomic_DNA"/>
</dbReference>
<evidence type="ECO:0000256" key="13">
    <source>
        <dbReference type="SAM" id="SignalP"/>
    </source>
</evidence>
<dbReference type="GO" id="GO:0007166">
    <property type="term" value="P:cell surface receptor signaling pathway"/>
    <property type="evidence" value="ECO:0007669"/>
    <property type="project" value="TreeGrafter"/>
</dbReference>
<evidence type="ECO:0000256" key="12">
    <source>
        <dbReference type="SAM" id="Phobius"/>
    </source>
</evidence>
<evidence type="ECO:0000256" key="9">
    <source>
        <dbReference type="ARBA" id="ARBA00023180"/>
    </source>
</evidence>
<dbReference type="GO" id="GO:0071222">
    <property type="term" value="P:cellular response to lipopolysaccharide"/>
    <property type="evidence" value="ECO:0007669"/>
    <property type="project" value="TreeGrafter"/>
</dbReference>
<organism evidence="15 16">
    <name type="scientific">Anguilla anguilla</name>
    <name type="common">European freshwater eel</name>
    <name type="synonym">Muraena anguilla</name>
    <dbReference type="NCBI Taxonomy" id="7936"/>
    <lineage>
        <taxon>Eukaryota</taxon>
        <taxon>Metazoa</taxon>
        <taxon>Chordata</taxon>
        <taxon>Craniata</taxon>
        <taxon>Vertebrata</taxon>
        <taxon>Euteleostomi</taxon>
        <taxon>Actinopterygii</taxon>
        <taxon>Neopterygii</taxon>
        <taxon>Teleostei</taxon>
        <taxon>Anguilliformes</taxon>
        <taxon>Anguillidae</taxon>
        <taxon>Anguilla</taxon>
    </lineage>
</organism>
<feature type="region of interest" description="Disordered" evidence="11">
    <location>
        <begin position="281"/>
        <end position="302"/>
    </location>
</feature>
<feature type="chain" id="PRO_5039598987" description="Ig-like domain-containing protein" evidence="13">
    <location>
        <begin position="23"/>
        <end position="302"/>
    </location>
</feature>
<keyword evidence="2" id="KW-1003">Cell membrane</keyword>
<dbReference type="Proteomes" id="UP001044222">
    <property type="component" value="Chromosome 17"/>
</dbReference>
<dbReference type="GO" id="GO:0042102">
    <property type="term" value="P:positive regulation of T cell proliferation"/>
    <property type="evidence" value="ECO:0007669"/>
    <property type="project" value="TreeGrafter"/>
</dbReference>
<evidence type="ECO:0000256" key="10">
    <source>
        <dbReference type="ARBA" id="ARBA00023319"/>
    </source>
</evidence>
<evidence type="ECO:0000256" key="7">
    <source>
        <dbReference type="ARBA" id="ARBA00023157"/>
    </source>
</evidence>
<keyword evidence="4 13" id="KW-0732">Signal</keyword>
<proteinExistence type="predicted"/>
<name>A0A9D3LMF7_ANGAN</name>
<evidence type="ECO:0000256" key="11">
    <source>
        <dbReference type="SAM" id="MobiDB-lite"/>
    </source>
</evidence>
<dbReference type="GO" id="GO:0031295">
    <property type="term" value="P:T cell costimulation"/>
    <property type="evidence" value="ECO:0007669"/>
    <property type="project" value="TreeGrafter"/>
</dbReference>
<dbReference type="InterPro" id="IPR007110">
    <property type="entry name" value="Ig-like_dom"/>
</dbReference>
<feature type="compositionally biased region" description="Acidic residues" evidence="11">
    <location>
        <begin position="292"/>
        <end position="302"/>
    </location>
</feature>
<dbReference type="PANTHER" id="PTHR25466:SF14">
    <property type="entry name" value="BUTYROPHILIN SUBFAMILY 2 MEMBER A2-LIKE-RELATED"/>
    <property type="match status" value="1"/>
</dbReference>
<dbReference type="PROSITE" id="PS50835">
    <property type="entry name" value="IG_LIKE"/>
    <property type="match status" value="2"/>
</dbReference>
<keyword evidence="9" id="KW-0325">Glycoprotein</keyword>
<feature type="signal peptide" evidence="13">
    <location>
        <begin position="1"/>
        <end position="22"/>
    </location>
</feature>
<protein>
    <recommendedName>
        <fullName evidence="14">Ig-like domain-containing protein</fullName>
    </recommendedName>
</protein>
<dbReference type="GO" id="GO:0009897">
    <property type="term" value="C:external side of plasma membrane"/>
    <property type="evidence" value="ECO:0007669"/>
    <property type="project" value="TreeGrafter"/>
</dbReference>
<feature type="transmembrane region" description="Helical" evidence="12">
    <location>
        <begin position="249"/>
        <end position="269"/>
    </location>
</feature>
<dbReference type="SMART" id="SM00409">
    <property type="entry name" value="IG"/>
    <property type="match status" value="2"/>
</dbReference>
<sequence length="302" mass="34193">MAAPVFLLVFVCSADLVWRVSSADTVKLDCPAVSYGTYGRDSRIQCWMKGSPGLNVFWMMWKRVPSEAPLPAPSLFSVRRGSGKRFESGWDRSSMEVWLLVKSVQVADGGRYACLVLTNRGYAERSVSLKVIARHSEPRVWSVPERNIEEDGEVTMFCRALGGFPRGAVRWFDQYATNWTRSARTDAREREDGRFDLTSAFRVRRVSSASPGYRCCVISGDGDKEGEAEIHLAFREPEKRVQRWSNNSIVAVIVVAGSLITGLLLLALLQRRRPRHEVYMEEEDIQNKEEGPETEEEEKTTC</sequence>
<feature type="domain" description="Ig-like" evidence="14">
    <location>
        <begin position="138"/>
        <end position="231"/>
    </location>
</feature>
<evidence type="ECO:0000256" key="5">
    <source>
        <dbReference type="ARBA" id="ARBA00022989"/>
    </source>
</evidence>
<evidence type="ECO:0000259" key="14">
    <source>
        <dbReference type="PROSITE" id="PS50835"/>
    </source>
</evidence>
<dbReference type="SUPFAM" id="SSF48726">
    <property type="entry name" value="Immunoglobulin"/>
    <property type="match status" value="2"/>
</dbReference>